<evidence type="ECO:0000313" key="3">
    <source>
        <dbReference type="EMBL" id="PZR08437.1"/>
    </source>
</evidence>
<dbReference type="InterPro" id="IPR051912">
    <property type="entry name" value="Alkylbase_DNA_Glycosylase/TA"/>
</dbReference>
<organism evidence="3 4">
    <name type="scientific">Archangium gephyra</name>
    <dbReference type="NCBI Taxonomy" id="48"/>
    <lineage>
        <taxon>Bacteria</taxon>
        <taxon>Pseudomonadati</taxon>
        <taxon>Myxococcota</taxon>
        <taxon>Myxococcia</taxon>
        <taxon>Myxococcales</taxon>
        <taxon>Cystobacterineae</taxon>
        <taxon>Archangiaceae</taxon>
        <taxon>Archangium</taxon>
    </lineage>
</organism>
<dbReference type="SUPFAM" id="SSF48150">
    <property type="entry name" value="DNA-glycosylase"/>
    <property type="match status" value="1"/>
</dbReference>
<name>A0A2W5T307_9BACT</name>
<dbReference type="PANTHER" id="PTHR43003:SF5">
    <property type="entry name" value="DNA-3-METHYLADENINE GLYCOSYLASE"/>
    <property type="match status" value="1"/>
</dbReference>
<sequence>MTTFHLDAPFGFALSAAAEFYAGFTSMGGAAAKRDRSLELSFLTDGAFEAVRVKLTQRGDQLVVEGADARVARQLSRMMGLDADGHAWRALGQRVPQVGELQRCWPGFFTAGFPSPYEAGIGGVLSHRSSMRQANALRQKLAVKLGALGVVPSPRQLLAVKSFEGIPHQKWDVLHNLARAALDGVLDAERLRALPQEFALEQLLQIHGVGPWTAAHMLIRGATTQDVVPMTEHRVRHAFAHVFGRPASEYVRAADDWRPFRSWVSILLMRALLRDGLWSAAKNTSWGSMLSFQLTLSRAASTGSSAHR</sequence>
<evidence type="ECO:0000313" key="4">
    <source>
        <dbReference type="Proteomes" id="UP000249061"/>
    </source>
</evidence>
<gene>
    <name evidence="3" type="ORF">DI536_24990</name>
</gene>
<dbReference type="Gene3D" id="1.10.1670.40">
    <property type="match status" value="1"/>
</dbReference>
<dbReference type="GO" id="GO:0006285">
    <property type="term" value="P:base-excision repair, AP site formation"/>
    <property type="evidence" value="ECO:0007669"/>
    <property type="project" value="TreeGrafter"/>
</dbReference>
<dbReference type="InterPro" id="IPR011257">
    <property type="entry name" value="DNA_glycosylase"/>
</dbReference>
<accession>A0A2W5T307</accession>
<dbReference type="GO" id="GO:0032993">
    <property type="term" value="C:protein-DNA complex"/>
    <property type="evidence" value="ECO:0007669"/>
    <property type="project" value="TreeGrafter"/>
</dbReference>
<evidence type="ECO:0008006" key="5">
    <source>
        <dbReference type="Google" id="ProtNLM"/>
    </source>
</evidence>
<dbReference type="GO" id="GO:0043916">
    <property type="term" value="F:DNA-7-methylguanine glycosylase activity"/>
    <property type="evidence" value="ECO:0007669"/>
    <property type="project" value="TreeGrafter"/>
</dbReference>
<evidence type="ECO:0000256" key="2">
    <source>
        <dbReference type="ARBA" id="ARBA00023204"/>
    </source>
</evidence>
<dbReference type="GO" id="GO:0008725">
    <property type="term" value="F:DNA-3-methyladenine glycosylase activity"/>
    <property type="evidence" value="ECO:0007669"/>
    <property type="project" value="TreeGrafter"/>
</dbReference>
<proteinExistence type="predicted"/>
<dbReference type="Proteomes" id="UP000249061">
    <property type="component" value="Unassembled WGS sequence"/>
</dbReference>
<keyword evidence="1" id="KW-0227">DNA damage</keyword>
<protein>
    <recommendedName>
        <fullName evidence="5">DNA-3-methyladenine glycosylase II</fullName>
    </recommendedName>
</protein>
<dbReference type="AlphaFoldDB" id="A0A2W5T307"/>
<dbReference type="Gene3D" id="1.10.340.30">
    <property type="entry name" value="Hypothetical protein, domain 2"/>
    <property type="match status" value="1"/>
</dbReference>
<comment type="caution">
    <text evidence="3">The sequence shown here is derived from an EMBL/GenBank/DDBJ whole genome shotgun (WGS) entry which is preliminary data.</text>
</comment>
<dbReference type="GO" id="GO:0006307">
    <property type="term" value="P:DNA alkylation repair"/>
    <property type="evidence" value="ECO:0007669"/>
    <property type="project" value="TreeGrafter"/>
</dbReference>
<reference evidence="3 4" key="1">
    <citation type="submission" date="2017-08" db="EMBL/GenBank/DDBJ databases">
        <title>Infants hospitalized years apart are colonized by the same room-sourced microbial strains.</title>
        <authorList>
            <person name="Brooks B."/>
            <person name="Olm M.R."/>
            <person name="Firek B.A."/>
            <person name="Baker R."/>
            <person name="Thomas B.C."/>
            <person name="Morowitz M.J."/>
            <person name="Banfield J.F."/>
        </authorList>
    </citation>
    <scope>NUCLEOTIDE SEQUENCE [LARGE SCALE GENOMIC DNA]</scope>
    <source>
        <strain evidence="3">S2_003_000_R2_14</strain>
    </source>
</reference>
<dbReference type="PANTHER" id="PTHR43003">
    <property type="entry name" value="DNA-3-METHYLADENINE GLYCOSYLASE"/>
    <property type="match status" value="1"/>
</dbReference>
<evidence type="ECO:0000256" key="1">
    <source>
        <dbReference type="ARBA" id="ARBA00022763"/>
    </source>
</evidence>
<dbReference type="EMBL" id="QFQP01000025">
    <property type="protein sequence ID" value="PZR08437.1"/>
    <property type="molecule type" value="Genomic_DNA"/>
</dbReference>
<keyword evidence="2" id="KW-0234">DNA repair</keyword>
<dbReference type="GO" id="GO:0032131">
    <property type="term" value="F:alkylated DNA binding"/>
    <property type="evidence" value="ECO:0007669"/>
    <property type="project" value="TreeGrafter"/>
</dbReference>